<gene>
    <name evidence="1" type="ORF">AVDCRST_MAG91-1939</name>
</gene>
<organism evidence="1">
    <name type="scientific">uncultured Sphingomonadaceae bacterium</name>
    <dbReference type="NCBI Taxonomy" id="169976"/>
    <lineage>
        <taxon>Bacteria</taxon>
        <taxon>Pseudomonadati</taxon>
        <taxon>Pseudomonadota</taxon>
        <taxon>Alphaproteobacteria</taxon>
        <taxon>Sphingomonadales</taxon>
        <taxon>Sphingomonadaceae</taxon>
        <taxon>environmental samples</taxon>
    </lineage>
</organism>
<dbReference type="EMBL" id="CADCVX010000356">
    <property type="protein sequence ID" value="CAA9516546.1"/>
    <property type="molecule type" value="Genomic_DNA"/>
</dbReference>
<name>A0A6J4T8F7_9SPHN</name>
<reference evidence="1" key="1">
    <citation type="submission" date="2020-02" db="EMBL/GenBank/DDBJ databases">
        <authorList>
            <person name="Meier V. D."/>
        </authorList>
    </citation>
    <scope>NUCLEOTIDE SEQUENCE</scope>
    <source>
        <strain evidence="1">AVDCRST_MAG91</strain>
    </source>
</reference>
<protein>
    <submittedName>
        <fullName evidence="1">Uncharacterized protein</fullName>
    </submittedName>
</protein>
<proteinExistence type="predicted"/>
<dbReference type="AlphaFoldDB" id="A0A6J4T8F7"/>
<sequence length="50" mass="5330">MRDGQSTTGRAKCLLLMLAKSTNAELRAIKGVAARSASTLEKSQGPNPNW</sequence>
<accession>A0A6J4T8F7</accession>
<evidence type="ECO:0000313" key="1">
    <source>
        <dbReference type="EMBL" id="CAA9516546.1"/>
    </source>
</evidence>